<organism evidence="7 8">
    <name type="scientific">Panagrellus redivivus</name>
    <name type="common">Microworm</name>
    <dbReference type="NCBI Taxonomy" id="6233"/>
    <lineage>
        <taxon>Eukaryota</taxon>
        <taxon>Metazoa</taxon>
        <taxon>Ecdysozoa</taxon>
        <taxon>Nematoda</taxon>
        <taxon>Chromadorea</taxon>
        <taxon>Rhabditida</taxon>
        <taxon>Tylenchina</taxon>
        <taxon>Panagrolaimomorpha</taxon>
        <taxon>Panagrolaimoidea</taxon>
        <taxon>Panagrolaimidae</taxon>
        <taxon>Panagrellus</taxon>
    </lineage>
</organism>
<dbReference type="WBParaSite" id="Pan_g2877.t1">
    <property type="protein sequence ID" value="Pan_g2877.t1"/>
    <property type="gene ID" value="Pan_g2877"/>
</dbReference>
<keyword evidence="4 6" id="KW-1133">Transmembrane helix</keyword>
<evidence type="ECO:0000256" key="1">
    <source>
        <dbReference type="ARBA" id="ARBA00004167"/>
    </source>
</evidence>
<evidence type="ECO:0000256" key="5">
    <source>
        <dbReference type="ARBA" id="ARBA00023136"/>
    </source>
</evidence>
<name>A0A7E4VVF0_PANRE</name>
<evidence type="ECO:0000256" key="2">
    <source>
        <dbReference type="ARBA" id="ARBA00007304"/>
    </source>
</evidence>
<feature type="transmembrane region" description="Helical" evidence="6">
    <location>
        <begin position="12"/>
        <end position="32"/>
    </location>
</feature>
<evidence type="ECO:0000256" key="3">
    <source>
        <dbReference type="ARBA" id="ARBA00022692"/>
    </source>
</evidence>
<dbReference type="GO" id="GO:0016020">
    <property type="term" value="C:membrane"/>
    <property type="evidence" value="ECO:0007669"/>
    <property type="project" value="UniProtKB-SubCell"/>
</dbReference>
<keyword evidence="3 6" id="KW-0812">Transmembrane</keyword>
<evidence type="ECO:0000313" key="7">
    <source>
        <dbReference type="Proteomes" id="UP000492821"/>
    </source>
</evidence>
<evidence type="ECO:0000256" key="4">
    <source>
        <dbReference type="ARBA" id="ARBA00022989"/>
    </source>
</evidence>
<reference evidence="7" key="1">
    <citation type="journal article" date="2013" name="Genetics">
        <title>The draft genome and transcriptome of Panagrellus redivivus are shaped by the harsh demands of a free-living lifestyle.</title>
        <authorList>
            <person name="Srinivasan J."/>
            <person name="Dillman A.R."/>
            <person name="Macchietto M.G."/>
            <person name="Heikkinen L."/>
            <person name="Lakso M."/>
            <person name="Fracchia K.M."/>
            <person name="Antoshechkin I."/>
            <person name="Mortazavi A."/>
            <person name="Wong G."/>
            <person name="Sternberg P.W."/>
        </authorList>
    </citation>
    <scope>NUCLEOTIDE SEQUENCE [LARGE SCALE GENOMIC DNA]</scope>
    <source>
        <strain evidence="7">MT8872</strain>
    </source>
</reference>
<protein>
    <submittedName>
        <fullName evidence="8">ATP synthase subunit e, mitochondrial</fullName>
    </submittedName>
</protein>
<keyword evidence="5 6" id="KW-0472">Membrane</keyword>
<proteinExistence type="inferred from homology"/>
<evidence type="ECO:0000313" key="8">
    <source>
        <dbReference type="WBParaSite" id="Pan_g2877.t1"/>
    </source>
</evidence>
<sequence>MWTVVASRLTSRWAGVIAFPVACIVGTIGYYAEKRLRGPHKEIPYLEKSLAQRRTERLMAEEVAATKS</sequence>
<accession>A0A7E4VVF0</accession>
<comment type="similarity">
    <text evidence="2">Belongs to the SMIM12 family.</text>
</comment>
<evidence type="ECO:0000256" key="6">
    <source>
        <dbReference type="SAM" id="Phobius"/>
    </source>
</evidence>
<dbReference type="Proteomes" id="UP000492821">
    <property type="component" value="Unassembled WGS sequence"/>
</dbReference>
<comment type="subcellular location">
    <subcellularLocation>
        <location evidence="1">Membrane</location>
        <topology evidence="1">Single-pass membrane protein</topology>
    </subcellularLocation>
</comment>
<keyword evidence="7" id="KW-1185">Reference proteome</keyword>
<dbReference type="Pfam" id="PF15990">
    <property type="entry name" value="UPF0767"/>
    <property type="match status" value="1"/>
</dbReference>
<reference evidence="8" key="2">
    <citation type="submission" date="2020-10" db="UniProtKB">
        <authorList>
            <consortium name="WormBaseParasite"/>
        </authorList>
    </citation>
    <scope>IDENTIFICATION</scope>
</reference>
<dbReference type="AlphaFoldDB" id="A0A7E4VVF0"/>
<dbReference type="InterPro" id="IPR031933">
    <property type="entry name" value="UPF0767"/>
</dbReference>